<accession>A0A1X7TLY8</accession>
<sequence length="115" mass="13388">MDKLKMVNKANKKHLNKDYYDHNYSHMSCRLRCNYSLHAPNSEAKEYYFTKIIEALYCSPEIVDSLPSSMKGVDFENISYDNKCNAASKYTVRISFEKQITQSRRIDTCQIALGN</sequence>
<proteinExistence type="predicted"/>
<dbReference type="InParanoid" id="A0A1X7TLY8"/>
<dbReference type="EnsemblMetazoa" id="Aqu2.1.15932_001">
    <property type="protein sequence ID" value="Aqu2.1.15932_001"/>
    <property type="gene ID" value="Aqu2.1.15932"/>
</dbReference>
<dbReference type="AlphaFoldDB" id="A0A1X7TLY8"/>
<reference evidence="1" key="1">
    <citation type="submission" date="2017-05" db="UniProtKB">
        <authorList>
            <consortium name="EnsemblMetazoa"/>
        </authorList>
    </citation>
    <scope>IDENTIFICATION</scope>
</reference>
<evidence type="ECO:0000313" key="1">
    <source>
        <dbReference type="EnsemblMetazoa" id="Aqu2.1.15932_001"/>
    </source>
</evidence>
<organism evidence="1">
    <name type="scientific">Amphimedon queenslandica</name>
    <name type="common">Sponge</name>
    <dbReference type="NCBI Taxonomy" id="400682"/>
    <lineage>
        <taxon>Eukaryota</taxon>
        <taxon>Metazoa</taxon>
        <taxon>Porifera</taxon>
        <taxon>Demospongiae</taxon>
        <taxon>Heteroscleromorpha</taxon>
        <taxon>Haplosclerida</taxon>
        <taxon>Niphatidae</taxon>
        <taxon>Amphimedon</taxon>
    </lineage>
</organism>
<name>A0A1X7TLY8_AMPQE</name>
<protein>
    <submittedName>
        <fullName evidence="1">Uncharacterized protein</fullName>
    </submittedName>
</protein>